<dbReference type="PANTHER" id="PTHR36223">
    <property type="entry name" value="BETA-LACTAMASE-TYPE TRANSPEPTIDASE FOLD DOMAIN CONTAINING PROTEIN"/>
    <property type="match status" value="1"/>
</dbReference>
<feature type="compositionally biased region" description="Polar residues" evidence="2">
    <location>
        <begin position="223"/>
        <end position="254"/>
    </location>
</feature>
<feature type="domain" description="DUF7918" evidence="3">
    <location>
        <begin position="8"/>
        <end position="206"/>
    </location>
</feature>
<feature type="region of interest" description="Disordered" evidence="2">
    <location>
        <begin position="223"/>
        <end position="257"/>
    </location>
</feature>
<evidence type="ECO:0000313" key="5">
    <source>
        <dbReference type="Proteomes" id="UP001385951"/>
    </source>
</evidence>
<dbReference type="PANTHER" id="PTHR36223:SF1">
    <property type="entry name" value="TRANSCRIPTION ELONGATION FACTOR EAF N-TERMINAL DOMAIN-CONTAINING PROTEIN"/>
    <property type="match status" value="1"/>
</dbReference>
<evidence type="ECO:0000256" key="1">
    <source>
        <dbReference type="SAM" id="Coils"/>
    </source>
</evidence>
<proteinExistence type="predicted"/>
<accession>A0AAW0FEF8</accession>
<dbReference type="AlphaFoldDB" id="A0AAW0FEF8"/>
<evidence type="ECO:0000259" key="3">
    <source>
        <dbReference type="Pfam" id="PF25534"/>
    </source>
</evidence>
<keyword evidence="5" id="KW-1185">Reference proteome</keyword>
<organism evidence="4 5">
    <name type="scientific">Cerrena zonata</name>
    <dbReference type="NCBI Taxonomy" id="2478898"/>
    <lineage>
        <taxon>Eukaryota</taxon>
        <taxon>Fungi</taxon>
        <taxon>Dikarya</taxon>
        <taxon>Basidiomycota</taxon>
        <taxon>Agaricomycotina</taxon>
        <taxon>Agaricomycetes</taxon>
        <taxon>Polyporales</taxon>
        <taxon>Cerrenaceae</taxon>
        <taxon>Cerrena</taxon>
    </lineage>
</organism>
<dbReference type="EMBL" id="JASBNA010000114">
    <property type="protein sequence ID" value="KAK7676509.1"/>
    <property type="molecule type" value="Genomic_DNA"/>
</dbReference>
<feature type="coiled-coil region" evidence="1">
    <location>
        <begin position="298"/>
        <end position="337"/>
    </location>
</feature>
<name>A0AAW0FEF8_9APHY</name>
<gene>
    <name evidence="4" type="ORF">QCA50_020527</name>
</gene>
<sequence length="375" mass="42107">MKYDDYWVDIRSDGLPIPEYCQVVASKFRSCIVPSEVGKRFTVDVTNLSLEQDIEARIYIDGRLLARIVVKSMGRNWASGAQVTHNVMRPFVFSKVVLTDDADIANPGEPEYLPSHLGSIQIHLIRVVVHKEQRWEGEMHYDNIGPIHEWPKEAGTHQVLLGQTEITSSVDYATVSRTDQPNAPFTTFIFYYRSKELLQAENIISSTNQPQPIKSIEPYRLQNGSLTHDSNTLRSPKQHSSSLLDETSPMSMKQSRYDSPEDIPILHTLDLYSSQESSVLTMSQPSSMKPAPGSSPEIHVLEERLAEMMEQTRAIQAQLAAKKAQAAQQAAAEVQAEAPGIMAMVTSLPHSSAFFKRDNDYSYYGLPNIGPVQQW</sequence>
<reference evidence="4 5" key="1">
    <citation type="submission" date="2022-09" db="EMBL/GenBank/DDBJ databases">
        <authorList>
            <person name="Palmer J.M."/>
        </authorList>
    </citation>
    <scope>NUCLEOTIDE SEQUENCE [LARGE SCALE GENOMIC DNA]</scope>
    <source>
        <strain evidence="4 5">DSM 7382</strain>
    </source>
</reference>
<dbReference type="Pfam" id="PF25534">
    <property type="entry name" value="DUF7918"/>
    <property type="match status" value="1"/>
</dbReference>
<keyword evidence="1" id="KW-0175">Coiled coil</keyword>
<evidence type="ECO:0000313" key="4">
    <source>
        <dbReference type="EMBL" id="KAK7676509.1"/>
    </source>
</evidence>
<protein>
    <recommendedName>
        <fullName evidence="3">DUF7918 domain-containing protein</fullName>
    </recommendedName>
</protein>
<dbReference type="Proteomes" id="UP001385951">
    <property type="component" value="Unassembled WGS sequence"/>
</dbReference>
<dbReference type="InterPro" id="IPR057678">
    <property type="entry name" value="DUF7918"/>
</dbReference>
<evidence type="ECO:0000256" key="2">
    <source>
        <dbReference type="SAM" id="MobiDB-lite"/>
    </source>
</evidence>
<comment type="caution">
    <text evidence="4">The sequence shown here is derived from an EMBL/GenBank/DDBJ whole genome shotgun (WGS) entry which is preliminary data.</text>
</comment>